<evidence type="ECO:0000259" key="2">
    <source>
        <dbReference type="Pfam" id="PF25603"/>
    </source>
</evidence>
<feature type="region of interest" description="Disordered" evidence="1">
    <location>
        <begin position="1296"/>
        <end position="1326"/>
    </location>
</feature>
<feature type="compositionally biased region" description="Low complexity" evidence="1">
    <location>
        <begin position="1188"/>
        <end position="1202"/>
    </location>
</feature>
<feature type="region of interest" description="Disordered" evidence="1">
    <location>
        <begin position="1068"/>
        <end position="1088"/>
    </location>
</feature>
<proteinExistence type="predicted"/>
<feature type="compositionally biased region" description="Low complexity" evidence="1">
    <location>
        <begin position="440"/>
        <end position="465"/>
    </location>
</feature>
<feature type="region of interest" description="Disordered" evidence="1">
    <location>
        <begin position="1164"/>
        <end position="1284"/>
    </location>
</feature>
<feature type="non-terminal residue" evidence="3">
    <location>
        <position position="1326"/>
    </location>
</feature>
<feature type="region of interest" description="Disordered" evidence="1">
    <location>
        <begin position="432"/>
        <end position="469"/>
    </location>
</feature>
<feature type="region of interest" description="Disordered" evidence="1">
    <location>
        <begin position="975"/>
        <end position="1022"/>
    </location>
</feature>
<evidence type="ECO:0000313" key="4">
    <source>
        <dbReference type="Proteomes" id="UP000765509"/>
    </source>
</evidence>
<organism evidence="3 4">
    <name type="scientific">Austropuccinia psidii MF-1</name>
    <dbReference type="NCBI Taxonomy" id="1389203"/>
    <lineage>
        <taxon>Eukaryota</taxon>
        <taxon>Fungi</taxon>
        <taxon>Dikarya</taxon>
        <taxon>Basidiomycota</taxon>
        <taxon>Pucciniomycotina</taxon>
        <taxon>Pucciniomycetes</taxon>
        <taxon>Pucciniales</taxon>
        <taxon>Sphaerophragmiaceae</taxon>
        <taxon>Austropuccinia</taxon>
    </lineage>
</organism>
<dbReference type="OrthoDB" id="71307at2759"/>
<feature type="compositionally biased region" description="Low complexity" evidence="1">
    <location>
        <begin position="1264"/>
        <end position="1277"/>
    </location>
</feature>
<dbReference type="InterPro" id="IPR057962">
    <property type="entry name" value="SPT23_MGA2_DBD"/>
</dbReference>
<comment type="caution">
    <text evidence="3">The sequence shown here is derived from an EMBL/GenBank/DDBJ whole genome shotgun (WGS) entry which is preliminary data.</text>
</comment>
<dbReference type="Pfam" id="PF25603">
    <property type="entry name" value="SPT23_MGA2_DBD"/>
    <property type="match status" value="1"/>
</dbReference>
<gene>
    <name evidence="3" type="ORF">O181_031424</name>
</gene>
<reference evidence="3" key="1">
    <citation type="submission" date="2021-03" db="EMBL/GenBank/DDBJ databases">
        <title>Draft genome sequence of rust myrtle Austropuccinia psidii MF-1, a brazilian biotype.</title>
        <authorList>
            <person name="Quecine M.C."/>
            <person name="Pachon D.M.R."/>
            <person name="Bonatelli M.L."/>
            <person name="Correr F.H."/>
            <person name="Franceschini L.M."/>
            <person name="Leite T.F."/>
            <person name="Margarido G.R.A."/>
            <person name="Almeida C.A."/>
            <person name="Ferrarezi J.A."/>
            <person name="Labate C.A."/>
        </authorList>
    </citation>
    <scope>NUCLEOTIDE SEQUENCE</scope>
    <source>
        <strain evidence="3">MF-1</strain>
    </source>
</reference>
<feature type="region of interest" description="Disordered" evidence="1">
    <location>
        <begin position="600"/>
        <end position="622"/>
    </location>
</feature>
<feature type="compositionally biased region" description="Polar residues" evidence="1">
    <location>
        <begin position="603"/>
        <end position="613"/>
    </location>
</feature>
<feature type="domain" description="SPT23/MGA2-like DNA-binding" evidence="2">
    <location>
        <begin position="695"/>
        <end position="892"/>
    </location>
</feature>
<evidence type="ECO:0000313" key="3">
    <source>
        <dbReference type="EMBL" id="MBW0491709.1"/>
    </source>
</evidence>
<feature type="compositionally biased region" description="Low complexity" evidence="1">
    <location>
        <begin position="1235"/>
        <end position="1253"/>
    </location>
</feature>
<dbReference type="EMBL" id="AVOT02011227">
    <property type="protein sequence ID" value="MBW0491709.1"/>
    <property type="molecule type" value="Genomic_DNA"/>
</dbReference>
<keyword evidence="4" id="KW-1185">Reference proteome</keyword>
<feature type="compositionally biased region" description="Polar residues" evidence="1">
    <location>
        <begin position="1203"/>
        <end position="1227"/>
    </location>
</feature>
<dbReference type="Proteomes" id="UP000765509">
    <property type="component" value="Unassembled WGS sequence"/>
</dbReference>
<sequence length="1326" mass="145966">MNLKPSPDSDSDATGSLESADYLQLYFGQPILPYQIDFRDSHPFNSNTGGQEGNSNDRTRLELDSDLASIFLTTENQNKKDYSTPIITRFAQPTVSIDMTPSFGFNTSNDLLTNLPHSLTLSQTPNSFSSSDFNHRKQSNQIKKINDDHDNLDVKILDENINTPITTISNHTNKFNNNINKSNFKYKSNHNVDLAIQSKINSTLSSEDQYLQPLGSCSNSTSTLPSIISSTVNINEKANNIITNSIDQFQYHPQQHHQFFRLSDQHHSFNSFLHSSDSSPIPTSHTSINTTPISTSVISFDLHHLHSSQLPVSISPSSNSTFHHINHLESHTKFLAEPINFSNIHPQKIFDQFDHIQPLSTTSVTNYPLSQRIYSDSLDLNQFWSSITPSLNSRAHSELINQQSPIAFNEDNKKTSIELEFSHLVAEEQCAPSTLPSPPLSSSSSPTEINCSVSQSSNPFSPSSPQLGLGQKLSHQFNQTFLSAATSPRLNHIEQSSPFHSQSQISNFQDFDQLNDNFASLINSLELPSPSNLTHCHSVSSSTKPPTLVTTEDNLPKTSAIDSTFGLQLQHLSPIDISSIRSLEPSLGSISSLPSPTSLGYPSVSTPQLTHPSSLPLGSGLIRGTGSPSRCASFNTKHSILSGSHPSNPYPKSAPVSELPTEIELVIPKLIQLNTCETYPSDLKLLLIGLQAEGAKTRVETQIKLTLVLTLGEGGTVDSNGNLSPSSQHTLARVGNWSHIKLPAYSAIKRKSKKLIKIGIPSQETLFLDVAVIRASEPHEEIFCCSNCQVREQRRTQRKRDARVRPAQEIESDEAEQASLPEDEKRKIVVFNCGQYVNFESGEVTLPTRITCYCRHHREKKGFCVRISLRDHHNRTVASSITPAIMITDDHKAVAAAAKAKSGSDADENHLRRPIRKLPSTVLSITSSQATTNRLKKKLSSLSTASITDVQQEITNNDNNSFPINGWSDTIQTVNPEPLDVSSDTKLNSVRSKRKAANDLDLGLNPGRRKPSNQSLNKCRSSNNLLNNLSSTTFDSQNFNHPEYLPSPCTSVDHKSISNLQLAISSSDQDSSTSAPIMLPSSGSSNSLCQTKSDRTIFFNDNYHSQESLLYSDRETKPILKVDVEMKDDYYSTRAGQNIASDLIKEGFGNYHHTNYQMDTRTKKENQLSSNSFTNPSCKRLAPLRATSGSQSSEFSGSDGQQLLRNNQKYQSNSRPEITCSATSSPDRSLIFPLSSRSNAHFSSRSSPKPDSSTNPEKCPGPDSLNSISPSSSLAFSQVRGGSEINNGVNEVKKIWNESSTQADSPPQGFTDLIPSRTQSPKGFGT</sequence>
<feature type="region of interest" description="Disordered" evidence="1">
    <location>
        <begin position="795"/>
        <end position="819"/>
    </location>
</feature>
<name>A0A9Q3H6I9_9BASI</name>
<evidence type="ECO:0000256" key="1">
    <source>
        <dbReference type="SAM" id="MobiDB-lite"/>
    </source>
</evidence>
<protein>
    <recommendedName>
        <fullName evidence="2">SPT23/MGA2-like DNA-binding domain-containing protein</fullName>
    </recommendedName>
</protein>
<accession>A0A9Q3H6I9</accession>
<feature type="compositionally biased region" description="Polar residues" evidence="1">
    <location>
        <begin position="1316"/>
        <end position="1326"/>
    </location>
</feature>
<feature type="compositionally biased region" description="Polar residues" evidence="1">
    <location>
        <begin position="1167"/>
        <end position="1177"/>
    </location>
</feature>